<feature type="signal peptide" evidence="2">
    <location>
        <begin position="1"/>
        <end position="33"/>
    </location>
</feature>
<feature type="chain" id="PRO_5029460659" evidence="2">
    <location>
        <begin position="34"/>
        <end position="240"/>
    </location>
</feature>
<evidence type="ECO:0000256" key="1">
    <source>
        <dbReference type="SAM" id="MobiDB-lite"/>
    </source>
</evidence>
<evidence type="ECO:0000313" key="4">
    <source>
        <dbReference type="Proteomes" id="UP000572268"/>
    </source>
</evidence>
<proteinExistence type="predicted"/>
<dbReference type="Proteomes" id="UP000572268">
    <property type="component" value="Unassembled WGS sequence"/>
</dbReference>
<feature type="compositionally biased region" description="Acidic residues" evidence="1">
    <location>
        <begin position="139"/>
        <end position="153"/>
    </location>
</feature>
<sequence>MLRALVGLENSFKCVFLTHLLLSGLSSLDYGQCFDGGPEVFSVSVEENRIYTFRISCPRTASRPKFHARYGTEVFYNPEWSDKLFRDGGRPYPNDTSPDPLRIIETSSIGDIKLKLNLAASKIKFEPQFDHYPDTPNYDSDDEDPTFFDDNDETTSAGVDGEEAEPLQDTFDAQRKYVPSTASTDLPIEELEEVCTAAMHLVKQRFEDFDQLCTAQYEALNRVFGVNDAEKVTPSVRRSE</sequence>
<organism evidence="3 4">
    <name type="scientific">Perkinsus olseni</name>
    <name type="common">Perkinsus atlanticus</name>
    <dbReference type="NCBI Taxonomy" id="32597"/>
    <lineage>
        <taxon>Eukaryota</taxon>
        <taxon>Sar</taxon>
        <taxon>Alveolata</taxon>
        <taxon>Perkinsozoa</taxon>
        <taxon>Perkinsea</taxon>
        <taxon>Perkinsida</taxon>
        <taxon>Perkinsidae</taxon>
        <taxon>Perkinsus</taxon>
    </lineage>
</organism>
<dbReference type="AlphaFoldDB" id="A0A7J6MC52"/>
<evidence type="ECO:0000313" key="3">
    <source>
        <dbReference type="EMBL" id="KAF4669168.1"/>
    </source>
</evidence>
<evidence type="ECO:0000256" key="2">
    <source>
        <dbReference type="SAM" id="SignalP"/>
    </source>
</evidence>
<feature type="region of interest" description="Disordered" evidence="1">
    <location>
        <begin position="130"/>
        <end position="163"/>
    </location>
</feature>
<keyword evidence="2" id="KW-0732">Signal</keyword>
<gene>
    <name evidence="3" type="ORF">FOL46_001585</name>
</gene>
<dbReference type="EMBL" id="JABANN010000145">
    <property type="protein sequence ID" value="KAF4669168.1"/>
    <property type="molecule type" value="Genomic_DNA"/>
</dbReference>
<comment type="caution">
    <text evidence="3">The sequence shown here is derived from an EMBL/GenBank/DDBJ whole genome shotgun (WGS) entry which is preliminary data.</text>
</comment>
<reference evidence="3 4" key="1">
    <citation type="submission" date="2020-04" db="EMBL/GenBank/DDBJ databases">
        <title>Perkinsus olseni comparative genomics.</title>
        <authorList>
            <person name="Bogema D.R."/>
        </authorList>
    </citation>
    <scope>NUCLEOTIDE SEQUENCE [LARGE SCALE GENOMIC DNA]</scope>
    <source>
        <strain evidence="3">ATCC PRA-31</strain>
    </source>
</reference>
<protein>
    <submittedName>
        <fullName evidence="3">Uncharacterized protein</fullName>
    </submittedName>
</protein>
<name>A0A7J6MC52_PEROL</name>
<accession>A0A7J6MC52</accession>